<dbReference type="Proteomes" id="UP000629468">
    <property type="component" value="Unassembled WGS sequence"/>
</dbReference>
<comment type="similarity">
    <text evidence="1">Belongs to the helicase family.</text>
</comment>
<keyword evidence="1" id="KW-0227">DNA damage</keyword>
<keyword evidence="1" id="KW-0378">Hydrolase</keyword>
<organism evidence="3 4">
    <name type="scientific">Agaricus bisporus var. burnettii</name>
    <dbReference type="NCBI Taxonomy" id="192524"/>
    <lineage>
        <taxon>Eukaryota</taxon>
        <taxon>Fungi</taxon>
        <taxon>Dikarya</taxon>
        <taxon>Basidiomycota</taxon>
        <taxon>Agaricomycotina</taxon>
        <taxon>Agaricomycetes</taxon>
        <taxon>Agaricomycetidae</taxon>
        <taxon>Agaricales</taxon>
        <taxon>Agaricineae</taxon>
        <taxon>Agaricaceae</taxon>
        <taxon>Agaricus</taxon>
    </lineage>
</organism>
<keyword evidence="1" id="KW-0547">Nucleotide-binding</keyword>
<evidence type="ECO:0000259" key="2">
    <source>
        <dbReference type="Pfam" id="PF05970"/>
    </source>
</evidence>
<evidence type="ECO:0000313" key="3">
    <source>
        <dbReference type="EMBL" id="KAF7770959.1"/>
    </source>
</evidence>
<gene>
    <name evidence="3" type="ORF">Agabi119p4_6933</name>
</gene>
<dbReference type="InterPro" id="IPR010285">
    <property type="entry name" value="DNA_helicase_pif1-like_DEAD"/>
</dbReference>
<keyword evidence="1" id="KW-0234">DNA repair</keyword>
<dbReference type="GO" id="GO:0006310">
    <property type="term" value="P:DNA recombination"/>
    <property type="evidence" value="ECO:0007669"/>
    <property type="project" value="UniProtKB-KW"/>
</dbReference>
<keyword evidence="1" id="KW-0067">ATP-binding</keyword>
<accession>A0A8H7KFL7</accession>
<dbReference type="EMBL" id="JABXXO010000009">
    <property type="protein sequence ID" value="KAF7770959.1"/>
    <property type="molecule type" value="Genomic_DNA"/>
</dbReference>
<comment type="caution">
    <text evidence="3">The sequence shown here is derived from an EMBL/GenBank/DDBJ whole genome shotgun (WGS) entry which is preliminary data.</text>
</comment>
<evidence type="ECO:0000256" key="1">
    <source>
        <dbReference type="RuleBase" id="RU363044"/>
    </source>
</evidence>
<sequence length="199" mass="21982">MLMTGPGGTGKTHVVKALRQVMNHYGCGHRIHFLAPTGSAAGNIDGMTIHKGLGLKIAKKDGRGKGSQEIGGSSEDFTVLVSIQNKALLRDEWKDVDVVLIDEISLTSAQLLCEIDQALRFAKERRDEWFGGITVVFAGDFYQYPPVGGTPLYTPIQRNGKFTSDELLRRLGRLAWKSINAVVELTEQQRMKTVLNVER</sequence>
<keyword evidence="1" id="KW-0233">DNA recombination</keyword>
<comment type="catalytic activity">
    <reaction evidence="1">
        <text>ATP + H2O = ADP + phosphate + H(+)</text>
        <dbReference type="Rhea" id="RHEA:13065"/>
        <dbReference type="ChEBI" id="CHEBI:15377"/>
        <dbReference type="ChEBI" id="CHEBI:15378"/>
        <dbReference type="ChEBI" id="CHEBI:30616"/>
        <dbReference type="ChEBI" id="CHEBI:43474"/>
        <dbReference type="ChEBI" id="CHEBI:456216"/>
        <dbReference type="EC" id="5.6.2.3"/>
    </reaction>
</comment>
<dbReference type="EC" id="5.6.2.3" evidence="1"/>
<evidence type="ECO:0000313" key="4">
    <source>
        <dbReference type="Proteomes" id="UP000629468"/>
    </source>
</evidence>
<dbReference type="GO" id="GO:0016787">
    <property type="term" value="F:hydrolase activity"/>
    <property type="evidence" value="ECO:0007669"/>
    <property type="project" value="UniProtKB-KW"/>
</dbReference>
<proteinExistence type="inferred from homology"/>
<dbReference type="AlphaFoldDB" id="A0A8H7KFL7"/>
<dbReference type="GO" id="GO:0006281">
    <property type="term" value="P:DNA repair"/>
    <property type="evidence" value="ECO:0007669"/>
    <property type="project" value="UniProtKB-KW"/>
</dbReference>
<dbReference type="GO" id="GO:0043139">
    <property type="term" value="F:5'-3' DNA helicase activity"/>
    <property type="evidence" value="ECO:0007669"/>
    <property type="project" value="UniProtKB-EC"/>
</dbReference>
<dbReference type="Gene3D" id="3.40.50.300">
    <property type="entry name" value="P-loop containing nucleotide triphosphate hydrolases"/>
    <property type="match status" value="1"/>
</dbReference>
<dbReference type="GO" id="GO:0000723">
    <property type="term" value="P:telomere maintenance"/>
    <property type="evidence" value="ECO:0007669"/>
    <property type="project" value="InterPro"/>
</dbReference>
<dbReference type="SUPFAM" id="SSF52540">
    <property type="entry name" value="P-loop containing nucleoside triphosphate hydrolases"/>
    <property type="match status" value="1"/>
</dbReference>
<dbReference type="InterPro" id="IPR051055">
    <property type="entry name" value="PIF1_helicase"/>
</dbReference>
<dbReference type="InterPro" id="IPR027417">
    <property type="entry name" value="P-loop_NTPase"/>
</dbReference>
<dbReference type="GO" id="GO:0005524">
    <property type="term" value="F:ATP binding"/>
    <property type="evidence" value="ECO:0007669"/>
    <property type="project" value="UniProtKB-KW"/>
</dbReference>
<name>A0A8H7KFL7_AGABI</name>
<protein>
    <recommendedName>
        <fullName evidence="1">ATP-dependent DNA helicase</fullName>
        <ecNumber evidence="1">5.6.2.3</ecNumber>
    </recommendedName>
</protein>
<dbReference type="PANTHER" id="PTHR47642">
    <property type="entry name" value="ATP-DEPENDENT DNA HELICASE"/>
    <property type="match status" value="1"/>
</dbReference>
<reference evidence="3 4" key="1">
    <citation type="journal article" name="Sci. Rep.">
        <title>Telomere-to-telomere assembled and centromere annotated genomes of the two main subspecies of the button mushroom Agaricus bisporus reveal especially polymorphic chromosome ends.</title>
        <authorList>
            <person name="Sonnenberg A.S.M."/>
            <person name="Sedaghat-Telgerd N."/>
            <person name="Lavrijssen B."/>
            <person name="Ohm R.A."/>
            <person name="Hendrickx P.M."/>
            <person name="Scholtmeijer K."/>
            <person name="Baars J.J.P."/>
            <person name="van Peer A."/>
        </authorList>
    </citation>
    <scope>NUCLEOTIDE SEQUENCE [LARGE SCALE GENOMIC DNA]</scope>
    <source>
        <strain evidence="3 4">H119_p4</strain>
    </source>
</reference>
<comment type="cofactor">
    <cofactor evidence="1">
        <name>Mg(2+)</name>
        <dbReference type="ChEBI" id="CHEBI:18420"/>
    </cofactor>
</comment>
<dbReference type="Pfam" id="PF05970">
    <property type="entry name" value="PIF1"/>
    <property type="match status" value="1"/>
</dbReference>
<feature type="domain" description="DNA helicase Pif1-like DEAD-box helicase" evidence="2">
    <location>
        <begin position="2"/>
        <end position="191"/>
    </location>
</feature>
<keyword evidence="1" id="KW-0347">Helicase</keyword>